<dbReference type="RefSeq" id="XP_004178383.1">
    <property type="nucleotide sequence ID" value="XM_004178335.1"/>
</dbReference>
<dbReference type="InterPro" id="IPR001251">
    <property type="entry name" value="CRAL-TRIO_dom"/>
</dbReference>
<dbReference type="CDD" id="cd00170">
    <property type="entry name" value="SEC14"/>
    <property type="match status" value="1"/>
</dbReference>
<evidence type="ECO:0000256" key="1">
    <source>
        <dbReference type="ARBA" id="ARBA00004144"/>
    </source>
</evidence>
<dbReference type="Gene3D" id="3.40.525.10">
    <property type="entry name" value="CRAL-TRIO lipid binding domain"/>
    <property type="match status" value="1"/>
</dbReference>
<dbReference type="GO" id="GO:0032934">
    <property type="term" value="F:sterol binding"/>
    <property type="evidence" value="ECO:0007669"/>
    <property type="project" value="UniProtKB-ARBA"/>
</dbReference>
<dbReference type="GO" id="GO:0016126">
    <property type="term" value="P:sterol biosynthetic process"/>
    <property type="evidence" value="ECO:0007669"/>
    <property type="project" value="UniProtKB-ARBA"/>
</dbReference>
<protein>
    <recommendedName>
        <fullName evidence="4">SEC14 homolog 3</fullName>
    </recommendedName>
</protein>
<dbReference type="KEGG" id="tbl:TBLA_0B00190"/>
<dbReference type="SUPFAM" id="SSF46938">
    <property type="entry name" value="CRAL/TRIO N-terminal domain"/>
    <property type="match status" value="1"/>
</dbReference>
<dbReference type="FunFam" id="3.40.525.10:FF:000013">
    <property type="entry name" value="Phosphatidylinositol transfer protein PDR16"/>
    <property type="match status" value="1"/>
</dbReference>
<dbReference type="GO" id="GO:0071944">
    <property type="term" value="C:cell periphery"/>
    <property type="evidence" value="ECO:0007669"/>
    <property type="project" value="UniProtKB-ARBA"/>
</dbReference>
<dbReference type="EMBL" id="HE806317">
    <property type="protein sequence ID" value="CCH58864.1"/>
    <property type="molecule type" value="Genomic_DNA"/>
</dbReference>
<dbReference type="GO" id="GO:0009410">
    <property type="term" value="P:response to xenobiotic stimulus"/>
    <property type="evidence" value="ECO:0007669"/>
    <property type="project" value="UniProtKB-ARBA"/>
</dbReference>
<dbReference type="OrthoDB" id="75724at2759"/>
<keyword evidence="2" id="KW-0256">Endoplasmic reticulum</keyword>
<evidence type="ECO:0000256" key="5">
    <source>
        <dbReference type="SAM" id="MobiDB-lite"/>
    </source>
</evidence>
<keyword evidence="8" id="KW-1185">Reference proteome</keyword>
<reference evidence="7 8" key="1">
    <citation type="journal article" date="2011" name="Proc. Natl. Acad. Sci. U.S.A.">
        <title>Evolutionary erosion of yeast sex chromosomes by mating-type switching accidents.</title>
        <authorList>
            <person name="Gordon J.L."/>
            <person name="Armisen D."/>
            <person name="Proux-Wera E."/>
            <person name="Oheigeartaigh S.S."/>
            <person name="Byrne K.P."/>
            <person name="Wolfe K.H."/>
        </authorList>
    </citation>
    <scope>NUCLEOTIDE SEQUENCE [LARGE SCALE GENOMIC DNA]</scope>
    <source>
        <strain evidence="8">ATCC 34711 / CBS 6284 / DSM 70876 / NBRC 10599 / NRRL Y-10934 / UCD 77-7</strain>
    </source>
</reference>
<dbReference type="InterPro" id="IPR052578">
    <property type="entry name" value="PI_Transfer_CRAL-TRIO"/>
</dbReference>
<proteinExistence type="predicted"/>
<dbReference type="GO" id="GO:0008526">
    <property type="term" value="F:phosphatidylinositol transfer activity"/>
    <property type="evidence" value="ECO:0007669"/>
    <property type="project" value="UniProtKB-ARBA"/>
</dbReference>
<dbReference type="PROSITE" id="PS50191">
    <property type="entry name" value="CRAL_TRIO"/>
    <property type="match status" value="1"/>
</dbReference>
<dbReference type="InterPro" id="IPR036273">
    <property type="entry name" value="CRAL/TRIO_N_dom_sf"/>
</dbReference>
<dbReference type="PANTHER" id="PTHR45824">
    <property type="entry name" value="GH16843P"/>
    <property type="match status" value="1"/>
</dbReference>
<dbReference type="InterPro" id="IPR036865">
    <property type="entry name" value="CRAL-TRIO_dom_sf"/>
</dbReference>
<name>I2GXL2_HENB6</name>
<organism evidence="7 8">
    <name type="scientific">Henningerozyma blattae (strain ATCC 34711 / CBS 6284 / DSM 70876 / NBRC 10599 / NRRL Y-10934 / UCD 77-7)</name>
    <name type="common">Yeast</name>
    <name type="synonym">Tetrapisispora blattae</name>
    <dbReference type="NCBI Taxonomy" id="1071380"/>
    <lineage>
        <taxon>Eukaryota</taxon>
        <taxon>Fungi</taxon>
        <taxon>Dikarya</taxon>
        <taxon>Ascomycota</taxon>
        <taxon>Saccharomycotina</taxon>
        <taxon>Saccharomycetes</taxon>
        <taxon>Saccharomycetales</taxon>
        <taxon>Saccharomycetaceae</taxon>
        <taxon>Henningerozyma</taxon>
    </lineage>
</organism>
<dbReference type="Proteomes" id="UP000002866">
    <property type="component" value="Chromosome 2"/>
</dbReference>
<dbReference type="InParanoid" id="I2GXL2"/>
<dbReference type="PANTHER" id="PTHR45824:SF29">
    <property type="entry name" value="GH16843P"/>
    <property type="match status" value="1"/>
</dbReference>
<feature type="region of interest" description="Disordered" evidence="5">
    <location>
        <begin position="345"/>
        <end position="576"/>
    </location>
</feature>
<dbReference type="Pfam" id="PF00650">
    <property type="entry name" value="CRAL_TRIO"/>
    <property type="match status" value="1"/>
</dbReference>
<dbReference type="AlphaFoldDB" id="I2GXL2"/>
<keyword evidence="2" id="KW-0492">Microsome</keyword>
<dbReference type="SMART" id="SM00516">
    <property type="entry name" value="SEC14"/>
    <property type="match status" value="1"/>
</dbReference>
<evidence type="ECO:0000256" key="3">
    <source>
        <dbReference type="ARBA" id="ARBA00024146"/>
    </source>
</evidence>
<dbReference type="SUPFAM" id="SSF52087">
    <property type="entry name" value="CRAL/TRIO domain"/>
    <property type="match status" value="1"/>
</dbReference>
<dbReference type="InterPro" id="IPR011074">
    <property type="entry name" value="CRAL/TRIO_N_dom"/>
</dbReference>
<comment type="catalytic activity">
    <reaction evidence="3">
        <text>a 1,2-diacyl-sn-glycero-3-phospho-(1D-myo-inositol)(in) = a 1,2-diacyl-sn-glycero-3-phospho-(1D-myo-inositol)(out)</text>
        <dbReference type="Rhea" id="RHEA:38691"/>
        <dbReference type="ChEBI" id="CHEBI:57880"/>
    </reaction>
    <physiologicalReaction direction="left-to-right" evidence="3">
        <dbReference type="Rhea" id="RHEA:38692"/>
    </physiologicalReaction>
</comment>
<dbReference type="Pfam" id="PF03765">
    <property type="entry name" value="CRAL_TRIO_N"/>
    <property type="match status" value="1"/>
</dbReference>
<feature type="compositionally biased region" description="Basic and acidic residues" evidence="5">
    <location>
        <begin position="435"/>
        <end position="506"/>
    </location>
</feature>
<sequence>MFRKLVGGGKKEEKIDSSKLIKIEIPLNDPPKDFKIPPEKELTDDQKQMYENVLAHFSTPDLEIPTEEKKHAENGKSSPLTVYEKAWLSRECILRYLRATKWKENDCIDRINLSLGWRRQFGISNLGEENGDKVTAKSVEIENETGKQVVLGYENDARPILYLKPGRQNTKTSHRQVEHLVFMLERVIDFMPPGQDSLALLIDFKDYPDVPKVQGNSAIPPLGVGKEVLNILQNHYPERLGKGLVTNIPWLAWTFLKLIYPFIDSMTREKLGFDEPLVNFVPKEQLDKLYGGYLDFTYKHETYWPTMLKMAKVKREHYFARFEKFGGTIGLSEYDLRGTSDKQKYPLKKASTKEKAKEKNKDKVKSVEASIEETKSQLASEARPELNGTSKELKESNSIIKSENIAKKSSNDSSKSKTIKSKNGFEEENEQQSEETSKFKLKSGTEETKVTTKEDTKIIDKKVVKTSIKGESKDDSKHKSKRESKLESKNVSKPEPKHESKHDLKHDLKHKIVKESKNGSKHDSRHSSKQKSSNDSKDEIKKKQKDDKHKDNLKEKSKEKPKNMISKDSKAESKKK</sequence>
<evidence type="ECO:0000313" key="8">
    <source>
        <dbReference type="Proteomes" id="UP000002866"/>
    </source>
</evidence>
<accession>I2GXL2</accession>
<dbReference type="GeneID" id="14494018"/>
<gene>
    <name evidence="7" type="primary">TBLA0B00190</name>
    <name evidence="7" type="ORF">TBLA_0B00190</name>
</gene>
<feature type="domain" description="CRAL-TRIO" evidence="6">
    <location>
        <begin position="138"/>
        <end position="298"/>
    </location>
</feature>
<evidence type="ECO:0000259" key="6">
    <source>
        <dbReference type="PROSITE" id="PS50191"/>
    </source>
</evidence>
<evidence type="ECO:0000256" key="2">
    <source>
        <dbReference type="ARBA" id="ARBA00022848"/>
    </source>
</evidence>
<evidence type="ECO:0000256" key="4">
    <source>
        <dbReference type="ARBA" id="ARBA00083195"/>
    </source>
</evidence>
<feature type="compositionally biased region" description="Basic and acidic residues" evidence="5">
    <location>
        <begin position="513"/>
        <end position="576"/>
    </location>
</feature>
<dbReference type="HOGENOM" id="CLU_473417_0_0_1"/>
<evidence type="ECO:0000313" key="7">
    <source>
        <dbReference type="EMBL" id="CCH58864.1"/>
    </source>
</evidence>
<feature type="compositionally biased region" description="Basic and acidic residues" evidence="5">
    <location>
        <begin position="351"/>
        <end position="366"/>
    </location>
</feature>
<dbReference type="GO" id="GO:0008654">
    <property type="term" value="P:phospholipid biosynthetic process"/>
    <property type="evidence" value="ECO:0007669"/>
    <property type="project" value="UniProtKB-ARBA"/>
</dbReference>
<dbReference type="eggNOG" id="KOG1470">
    <property type="taxonomic scope" value="Eukaryota"/>
</dbReference>
<comment type="subcellular location">
    <subcellularLocation>
        <location evidence="1">Microsome</location>
    </subcellularLocation>
</comment>